<dbReference type="EMBL" id="ML209154">
    <property type="protein sequence ID" value="TFK58893.1"/>
    <property type="molecule type" value="Genomic_DNA"/>
</dbReference>
<protein>
    <submittedName>
        <fullName evidence="1">Uncharacterized protein</fullName>
    </submittedName>
</protein>
<gene>
    <name evidence="1" type="ORF">BDN72DRAFT_781447</name>
</gene>
<organism evidence="1 2">
    <name type="scientific">Pluteus cervinus</name>
    <dbReference type="NCBI Taxonomy" id="181527"/>
    <lineage>
        <taxon>Eukaryota</taxon>
        <taxon>Fungi</taxon>
        <taxon>Dikarya</taxon>
        <taxon>Basidiomycota</taxon>
        <taxon>Agaricomycotina</taxon>
        <taxon>Agaricomycetes</taxon>
        <taxon>Agaricomycetidae</taxon>
        <taxon>Agaricales</taxon>
        <taxon>Pluteineae</taxon>
        <taxon>Pluteaceae</taxon>
        <taxon>Pluteus</taxon>
    </lineage>
</organism>
<evidence type="ECO:0000313" key="2">
    <source>
        <dbReference type="Proteomes" id="UP000308600"/>
    </source>
</evidence>
<proteinExistence type="predicted"/>
<evidence type="ECO:0000313" key="1">
    <source>
        <dbReference type="EMBL" id="TFK58893.1"/>
    </source>
</evidence>
<keyword evidence="2" id="KW-1185">Reference proteome</keyword>
<name>A0ACD2ZZ89_9AGAR</name>
<dbReference type="Proteomes" id="UP000308600">
    <property type="component" value="Unassembled WGS sequence"/>
</dbReference>
<accession>A0ACD2ZZ89</accession>
<sequence>MVSVLQLASHLGLLFFALCLPFAAAATPNQFHSNPYQQITFAQFSAFVLDKFSPDITLSTVLFLLFSVTENHDLLSLHANQQSSESVHRIATGWLRAFTNGIYNKVVQDNTVLLKLADRQLDKQGEIKTLCYKLDLFIKMLNLYPVTSKVVNRKVKQKFQGRLNPISKNSFQPIYFICPQTVICQTTTCPKNPLTQYTKADSIPTVTLVKDFQIYENAQVLSAHCDICRTIYYADHESFVKPDGAKERVYLNDAPYLKLGSNIWVDRLCSKAVVNAVYNFHASTSAYSEFWNSTFVQSHHKKAKLSFPQVWQCFVQETVRVVAAASDKTLILEDKIRIKDITKGAYEMLGANGVISAATGHECSECSQPYRATPDVISGDGSEIVGMDVNAGVAPPSTNTTTVQPDGDIEMEDGTVEQGLVKMVVVDGIVMGPKHCAFGDGQCNEELENARGGAFCSYHHWLQGHKCRIVGCRNAIVGNTQACDDHQNEWKNFQTHRKKQDQSGFRRALRRSENNLEWLPESLRGRQPHDEPATETARKNYFTAPHFYCVETICAPCGVVIAWAKFTKSESPTNILHFLETVFPTPESKPSYIAIDKGCLVMKHAIAQNKWDTWKDTTRFIVDSYHYINHRVSDVFCRNWCNPAPANGSAPNLVIVGEHNGLQYYKRAFNTQACEQLNAWLGGFELILKKMTISNFNWFLHAMLFYHTQHILKKQQAQADNVVVQGEGEDGVVI</sequence>
<reference evidence="1 2" key="1">
    <citation type="journal article" date="2019" name="Nat. Ecol. Evol.">
        <title>Megaphylogeny resolves global patterns of mushroom evolution.</title>
        <authorList>
            <person name="Varga T."/>
            <person name="Krizsan K."/>
            <person name="Foldi C."/>
            <person name="Dima B."/>
            <person name="Sanchez-Garcia M."/>
            <person name="Sanchez-Ramirez S."/>
            <person name="Szollosi G.J."/>
            <person name="Szarkandi J.G."/>
            <person name="Papp V."/>
            <person name="Albert L."/>
            <person name="Andreopoulos W."/>
            <person name="Angelini C."/>
            <person name="Antonin V."/>
            <person name="Barry K.W."/>
            <person name="Bougher N.L."/>
            <person name="Buchanan P."/>
            <person name="Buyck B."/>
            <person name="Bense V."/>
            <person name="Catcheside P."/>
            <person name="Chovatia M."/>
            <person name="Cooper J."/>
            <person name="Damon W."/>
            <person name="Desjardin D."/>
            <person name="Finy P."/>
            <person name="Geml J."/>
            <person name="Haridas S."/>
            <person name="Hughes K."/>
            <person name="Justo A."/>
            <person name="Karasinski D."/>
            <person name="Kautmanova I."/>
            <person name="Kiss B."/>
            <person name="Kocsube S."/>
            <person name="Kotiranta H."/>
            <person name="LaButti K.M."/>
            <person name="Lechner B.E."/>
            <person name="Liimatainen K."/>
            <person name="Lipzen A."/>
            <person name="Lukacs Z."/>
            <person name="Mihaltcheva S."/>
            <person name="Morgado L.N."/>
            <person name="Niskanen T."/>
            <person name="Noordeloos M.E."/>
            <person name="Ohm R.A."/>
            <person name="Ortiz-Santana B."/>
            <person name="Ovrebo C."/>
            <person name="Racz N."/>
            <person name="Riley R."/>
            <person name="Savchenko A."/>
            <person name="Shiryaev A."/>
            <person name="Soop K."/>
            <person name="Spirin V."/>
            <person name="Szebenyi C."/>
            <person name="Tomsovsky M."/>
            <person name="Tulloss R.E."/>
            <person name="Uehling J."/>
            <person name="Grigoriev I.V."/>
            <person name="Vagvolgyi C."/>
            <person name="Papp T."/>
            <person name="Martin F.M."/>
            <person name="Miettinen O."/>
            <person name="Hibbett D.S."/>
            <person name="Nagy L.G."/>
        </authorList>
    </citation>
    <scope>NUCLEOTIDE SEQUENCE [LARGE SCALE GENOMIC DNA]</scope>
    <source>
        <strain evidence="1 2">NL-1719</strain>
    </source>
</reference>